<name>A0A1I7JJE2_9BURK</name>
<proteinExistence type="predicted"/>
<dbReference type="InterPro" id="IPR050879">
    <property type="entry name" value="Acyltransferase_3"/>
</dbReference>
<feature type="domain" description="Acyltransferase 3" evidence="2">
    <location>
        <begin position="5"/>
        <end position="326"/>
    </location>
</feature>
<evidence type="ECO:0000256" key="1">
    <source>
        <dbReference type="SAM" id="Phobius"/>
    </source>
</evidence>
<keyword evidence="3" id="KW-0808">Transferase</keyword>
<keyword evidence="1" id="KW-1133">Transmembrane helix</keyword>
<evidence type="ECO:0000313" key="4">
    <source>
        <dbReference type="Proteomes" id="UP000183656"/>
    </source>
</evidence>
<organism evidence="3 4">
    <name type="scientific">Paenacidovorax caeni</name>
    <dbReference type="NCBI Taxonomy" id="343013"/>
    <lineage>
        <taxon>Bacteria</taxon>
        <taxon>Pseudomonadati</taxon>
        <taxon>Pseudomonadota</taxon>
        <taxon>Betaproteobacteria</taxon>
        <taxon>Burkholderiales</taxon>
        <taxon>Comamonadaceae</taxon>
        <taxon>Paenacidovorax</taxon>
    </lineage>
</organism>
<feature type="transmembrane region" description="Helical" evidence="1">
    <location>
        <begin position="75"/>
        <end position="94"/>
    </location>
</feature>
<feature type="transmembrane region" description="Helical" evidence="1">
    <location>
        <begin position="33"/>
        <end position="54"/>
    </location>
</feature>
<dbReference type="GO" id="GO:0000271">
    <property type="term" value="P:polysaccharide biosynthetic process"/>
    <property type="evidence" value="ECO:0007669"/>
    <property type="project" value="TreeGrafter"/>
</dbReference>
<dbReference type="GO" id="GO:0016020">
    <property type="term" value="C:membrane"/>
    <property type="evidence" value="ECO:0007669"/>
    <property type="project" value="TreeGrafter"/>
</dbReference>
<dbReference type="STRING" id="343013.SAMN04489707_102714"/>
<keyword evidence="4" id="KW-1185">Reference proteome</keyword>
<dbReference type="EMBL" id="FPBX01000027">
    <property type="protein sequence ID" value="SFU85290.1"/>
    <property type="molecule type" value="Genomic_DNA"/>
</dbReference>
<reference evidence="3 4" key="1">
    <citation type="submission" date="2016-10" db="EMBL/GenBank/DDBJ databases">
        <authorList>
            <person name="de Groot N.N."/>
        </authorList>
    </citation>
    <scope>NUCLEOTIDE SEQUENCE [LARGE SCALE GENOMIC DNA]</scope>
    <source>
        <strain evidence="3 4">R-24608</strain>
    </source>
</reference>
<dbReference type="InterPro" id="IPR002656">
    <property type="entry name" value="Acyl_transf_3_dom"/>
</dbReference>
<feature type="transmembrane region" description="Helical" evidence="1">
    <location>
        <begin position="307"/>
        <end position="331"/>
    </location>
</feature>
<dbReference type="PANTHER" id="PTHR23028">
    <property type="entry name" value="ACETYLTRANSFERASE"/>
    <property type="match status" value="1"/>
</dbReference>
<dbReference type="GO" id="GO:0016787">
    <property type="term" value="F:hydrolase activity"/>
    <property type="evidence" value="ECO:0007669"/>
    <property type="project" value="UniProtKB-KW"/>
</dbReference>
<feature type="transmembrane region" description="Helical" evidence="1">
    <location>
        <begin position="254"/>
        <end position="272"/>
    </location>
</feature>
<dbReference type="Pfam" id="PF01757">
    <property type="entry name" value="Acyl_transf_3"/>
    <property type="match status" value="1"/>
</dbReference>
<feature type="transmembrane region" description="Helical" evidence="1">
    <location>
        <begin position="167"/>
        <end position="183"/>
    </location>
</feature>
<keyword evidence="3" id="KW-0012">Acyltransferase</keyword>
<dbReference type="OrthoDB" id="9767863at2"/>
<dbReference type="PANTHER" id="PTHR23028:SF53">
    <property type="entry name" value="ACYL_TRANSF_3 DOMAIN-CONTAINING PROTEIN"/>
    <property type="match status" value="1"/>
</dbReference>
<accession>A0A1I7JJE2</accession>
<keyword evidence="3" id="KW-0378">Hydrolase</keyword>
<sequence length="341" mass="37876">MGNHFDGLRLAAALAVFVSHGVFLYRLQLPVPFPGHSLGSLAVYVFFFISGYLVQQSWARKPQWRAFALKRCMRVFPGLLVAVAFSVFILGWAVTTLPTAAYWSAPGTWMNFFNNAAGLATVQTLPGVFESNPFARAVNGSLWTIRYELFMYALLALLAWSTRGRRWAYPAVALVLAVLWMAARQGQWDVRWEAIGGWGAEVFRWADFCAFGVPFFLGCTFAAYALRPRGWMAGGALLAALCAYHADAQALRQVAVWSLIACGVFYAAHVGAPERQGRGRIDISYGVYIYAFPVQQAMTQLCLRQGWPLAVCLGLSLLLVLVLAVASWFWVERPCLRYGKT</sequence>
<feature type="transmembrane region" description="Helical" evidence="1">
    <location>
        <begin position="141"/>
        <end position="160"/>
    </location>
</feature>
<feature type="transmembrane region" description="Helical" evidence="1">
    <location>
        <begin position="7"/>
        <end position="27"/>
    </location>
</feature>
<gene>
    <name evidence="3" type="ORF">SAMN04489707_102714</name>
</gene>
<evidence type="ECO:0000313" key="3">
    <source>
        <dbReference type="EMBL" id="SFU85290.1"/>
    </source>
</evidence>
<dbReference type="GO" id="GO:0016747">
    <property type="term" value="F:acyltransferase activity, transferring groups other than amino-acyl groups"/>
    <property type="evidence" value="ECO:0007669"/>
    <property type="project" value="InterPro"/>
</dbReference>
<dbReference type="AlphaFoldDB" id="A0A1I7JJE2"/>
<feature type="transmembrane region" description="Helical" evidence="1">
    <location>
        <begin position="203"/>
        <end position="224"/>
    </location>
</feature>
<protein>
    <submittedName>
        <fullName evidence="3">Peptidoglycan/LPS O-acetylase OafA/YrhL, contains acyltransferase and SGNH-hydrolase domains</fullName>
    </submittedName>
</protein>
<keyword evidence="1" id="KW-0472">Membrane</keyword>
<evidence type="ECO:0000259" key="2">
    <source>
        <dbReference type="Pfam" id="PF01757"/>
    </source>
</evidence>
<dbReference type="Proteomes" id="UP000183656">
    <property type="component" value="Unassembled WGS sequence"/>
</dbReference>
<keyword evidence="1" id="KW-0812">Transmembrane</keyword>